<evidence type="ECO:0000256" key="3">
    <source>
        <dbReference type="ARBA" id="ARBA00022475"/>
    </source>
</evidence>
<dbReference type="Proteomes" id="UP000247476">
    <property type="component" value="Unassembled WGS sequence"/>
</dbReference>
<dbReference type="InterPro" id="IPR003370">
    <property type="entry name" value="Chromate_transpt"/>
</dbReference>
<feature type="transmembrane region" description="Helical" evidence="7">
    <location>
        <begin position="21"/>
        <end position="43"/>
    </location>
</feature>
<gene>
    <name evidence="8" type="ORF">DLM86_06625</name>
</gene>
<name>A0A2V5KU82_9BACL</name>
<evidence type="ECO:0000256" key="6">
    <source>
        <dbReference type="ARBA" id="ARBA00023136"/>
    </source>
</evidence>
<keyword evidence="9" id="KW-1185">Reference proteome</keyword>
<dbReference type="EMBL" id="QJVJ01000003">
    <property type="protein sequence ID" value="PYI55407.1"/>
    <property type="molecule type" value="Genomic_DNA"/>
</dbReference>
<accession>A0A2V5KU82</accession>
<feature type="transmembrane region" description="Helical" evidence="7">
    <location>
        <begin position="122"/>
        <end position="142"/>
    </location>
</feature>
<evidence type="ECO:0000313" key="9">
    <source>
        <dbReference type="Proteomes" id="UP000247476"/>
    </source>
</evidence>
<sequence length="215" mass="23196">MTRGTMGMEKLGTRWRRLWPIFWTFCRIAPITFGGGYAMIPVLEREAVQKRRWIEQEDITDVLAVSQTVPGAVALNAASFVGFRVAGVGGAIAAVLGMMLPTFLIVIGLAALLLAFQDNAKVAAALQGMKPAVIAMIVYAGYRISRTSITDKPTAAIALVGAFVLLQKLVSPIAVIVLGAIAGVLIGGWRHRHGYETSRPQTYYTDPDYFIGEGI</sequence>
<keyword evidence="5 7" id="KW-1133">Transmembrane helix</keyword>
<dbReference type="GO" id="GO:0015109">
    <property type="term" value="F:chromate transmembrane transporter activity"/>
    <property type="evidence" value="ECO:0007669"/>
    <property type="project" value="InterPro"/>
</dbReference>
<feature type="transmembrane region" description="Helical" evidence="7">
    <location>
        <begin position="172"/>
        <end position="189"/>
    </location>
</feature>
<reference evidence="8 9" key="1">
    <citation type="submission" date="2018-05" db="EMBL/GenBank/DDBJ databases">
        <title>Paenibacillus flagellatus sp. nov., isolated from selenium mineral soil.</title>
        <authorList>
            <person name="Dai X."/>
        </authorList>
    </citation>
    <scope>NUCLEOTIDE SEQUENCE [LARGE SCALE GENOMIC DNA]</scope>
    <source>
        <strain evidence="8 9">DXL2</strain>
    </source>
</reference>
<comment type="subcellular location">
    <subcellularLocation>
        <location evidence="1">Cell membrane</location>
        <topology evidence="1">Multi-pass membrane protein</topology>
    </subcellularLocation>
</comment>
<dbReference type="InterPro" id="IPR052518">
    <property type="entry name" value="CHR_Transporter"/>
</dbReference>
<evidence type="ECO:0000313" key="8">
    <source>
        <dbReference type="EMBL" id="PYI55407.1"/>
    </source>
</evidence>
<keyword evidence="6 7" id="KW-0472">Membrane</keyword>
<dbReference type="PANTHER" id="PTHR43663">
    <property type="entry name" value="CHROMATE TRANSPORT PROTEIN-RELATED"/>
    <property type="match status" value="1"/>
</dbReference>
<comment type="similarity">
    <text evidence="2">Belongs to the chromate ion transporter (CHR) (TC 2.A.51) family.</text>
</comment>
<keyword evidence="3" id="KW-1003">Cell membrane</keyword>
<evidence type="ECO:0000256" key="5">
    <source>
        <dbReference type="ARBA" id="ARBA00022989"/>
    </source>
</evidence>
<evidence type="ECO:0000256" key="1">
    <source>
        <dbReference type="ARBA" id="ARBA00004651"/>
    </source>
</evidence>
<dbReference type="AlphaFoldDB" id="A0A2V5KU82"/>
<dbReference type="PANTHER" id="PTHR43663:SF1">
    <property type="entry name" value="CHROMATE TRANSPORTER"/>
    <property type="match status" value="1"/>
</dbReference>
<evidence type="ECO:0000256" key="4">
    <source>
        <dbReference type="ARBA" id="ARBA00022692"/>
    </source>
</evidence>
<feature type="transmembrane region" description="Helical" evidence="7">
    <location>
        <begin position="90"/>
        <end position="116"/>
    </location>
</feature>
<dbReference type="Pfam" id="PF02417">
    <property type="entry name" value="Chromate_transp"/>
    <property type="match status" value="1"/>
</dbReference>
<keyword evidence="4 7" id="KW-0812">Transmembrane</keyword>
<dbReference type="GO" id="GO:0005886">
    <property type="term" value="C:plasma membrane"/>
    <property type="evidence" value="ECO:0007669"/>
    <property type="project" value="UniProtKB-SubCell"/>
</dbReference>
<evidence type="ECO:0000256" key="2">
    <source>
        <dbReference type="ARBA" id="ARBA00005262"/>
    </source>
</evidence>
<protein>
    <submittedName>
        <fullName evidence="8">Chromate transporter</fullName>
    </submittedName>
</protein>
<comment type="caution">
    <text evidence="8">The sequence shown here is derived from an EMBL/GenBank/DDBJ whole genome shotgun (WGS) entry which is preliminary data.</text>
</comment>
<evidence type="ECO:0000256" key="7">
    <source>
        <dbReference type="SAM" id="Phobius"/>
    </source>
</evidence>
<proteinExistence type="inferred from homology"/>
<organism evidence="8 9">
    <name type="scientific">Paenibacillus flagellatus</name>
    <dbReference type="NCBI Taxonomy" id="2211139"/>
    <lineage>
        <taxon>Bacteria</taxon>
        <taxon>Bacillati</taxon>
        <taxon>Bacillota</taxon>
        <taxon>Bacilli</taxon>
        <taxon>Bacillales</taxon>
        <taxon>Paenibacillaceae</taxon>
        <taxon>Paenibacillus</taxon>
    </lineage>
</organism>